<dbReference type="EMBL" id="LBSA01000017">
    <property type="protein sequence ID" value="KKQ09065.1"/>
    <property type="molecule type" value="Genomic_DNA"/>
</dbReference>
<sequence>MTVDFDIVKFLNTAGPIYLLVIITFALIYAIGRPKGRK</sequence>
<evidence type="ECO:0000256" key="1">
    <source>
        <dbReference type="SAM" id="Phobius"/>
    </source>
</evidence>
<evidence type="ECO:0000313" key="3">
    <source>
        <dbReference type="Proteomes" id="UP000034492"/>
    </source>
</evidence>
<keyword evidence="1" id="KW-0472">Membrane</keyword>
<feature type="transmembrane region" description="Helical" evidence="1">
    <location>
        <begin position="15"/>
        <end position="32"/>
    </location>
</feature>
<dbReference type="Proteomes" id="UP000034492">
    <property type="component" value="Unassembled WGS sequence"/>
</dbReference>
<reference evidence="2 3" key="1">
    <citation type="journal article" date="2015" name="Nature">
        <title>rRNA introns, odd ribosomes, and small enigmatic genomes across a large radiation of phyla.</title>
        <authorList>
            <person name="Brown C.T."/>
            <person name="Hug L.A."/>
            <person name="Thomas B.C."/>
            <person name="Sharon I."/>
            <person name="Castelle C.J."/>
            <person name="Singh A."/>
            <person name="Wilkins M.J."/>
            <person name="Williams K.H."/>
            <person name="Banfield J.F."/>
        </authorList>
    </citation>
    <scope>NUCLEOTIDE SEQUENCE [LARGE SCALE GENOMIC DNA]</scope>
</reference>
<gene>
    <name evidence="2" type="ORF">US19_C0017G0010</name>
</gene>
<protein>
    <submittedName>
        <fullName evidence="2">Uncharacterized protein</fullName>
    </submittedName>
</protein>
<accession>A0A0G0F6B7</accession>
<organism evidence="2 3">
    <name type="scientific">Candidatus Daviesbacteria bacterium GW2011_GWB1_36_5</name>
    <dbReference type="NCBI Taxonomy" id="1618426"/>
    <lineage>
        <taxon>Bacteria</taxon>
        <taxon>Candidatus Daviesiibacteriota</taxon>
    </lineage>
</organism>
<keyword evidence="1" id="KW-1133">Transmembrane helix</keyword>
<evidence type="ECO:0000313" key="2">
    <source>
        <dbReference type="EMBL" id="KKQ09065.1"/>
    </source>
</evidence>
<comment type="caution">
    <text evidence="2">The sequence shown here is derived from an EMBL/GenBank/DDBJ whole genome shotgun (WGS) entry which is preliminary data.</text>
</comment>
<proteinExistence type="predicted"/>
<dbReference type="AlphaFoldDB" id="A0A0G0F6B7"/>
<keyword evidence="1" id="KW-0812">Transmembrane</keyword>
<name>A0A0G0F6B7_9BACT</name>